<gene>
    <name evidence="2" type="primary">RvY_12212-1</name>
    <name evidence="2" type="synonym">RvY_12212.1</name>
    <name evidence="2" type="ORF">RvY_12212</name>
</gene>
<evidence type="ECO:0000313" key="3">
    <source>
        <dbReference type="Proteomes" id="UP000186922"/>
    </source>
</evidence>
<comment type="caution">
    <text evidence="2">The sequence shown here is derived from an EMBL/GenBank/DDBJ whole genome shotgun (WGS) entry which is preliminary data.</text>
</comment>
<feature type="domain" description="PiggyBac transposable element-derived protein" evidence="1">
    <location>
        <begin position="20"/>
        <end position="101"/>
    </location>
</feature>
<keyword evidence="3" id="KW-1185">Reference proteome</keyword>
<evidence type="ECO:0000259" key="1">
    <source>
        <dbReference type="Pfam" id="PF13843"/>
    </source>
</evidence>
<reference evidence="2 3" key="1">
    <citation type="journal article" date="2016" name="Nat. Commun.">
        <title>Extremotolerant tardigrade genome and improved radiotolerance of human cultured cells by tardigrade-unique protein.</title>
        <authorList>
            <person name="Hashimoto T."/>
            <person name="Horikawa D.D."/>
            <person name="Saito Y."/>
            <person name="Kuwahara H."/>
            <person name="Kozuka-Hata H."/>
            <person name="Shin-I T."/>
            <person name="Minakuchi Y."/>
            <person name="Ohishi K."/>
            <person name="Motoyama A."/>
            <person name="Aizu T."/>
            <person name="Enomoto A."/>
            <person name="Kondo K."/>
            <person name="Tanaka S."/>
            <person name="Hara Y."/>
            <person name="Koshikawa S."/>
            <person name="Sagara H."/>
            <person name="Miura T."/>
            <person name="Yokobori S."/>
            <person name="Miyagawa K."/>
            <person name="Suzuki Y."/>
            <person name="Kubo T."/>
            <person name="Oyama M."/>
            <person name="Kohara Y."/>
            <person name="Fujiyama A."/>
            <person name="Arakawa K."/>
            <person name="Katayama T."/>
            <person name="Toyoda A."/>
            <person name="Kunieda T."/>
        </authorList>
    </citation>
    <scope>NUCLEOTIDE SEQUENCE [LARGE SCALE GENOMIC DNA]</scope>
    <source>
        <strain evidence="2 3">YOKOZUNA-1</strain>
    </source>
</reference>
<dbReference type="Proteomes" id="UP000186922">
    <property type="component" value="Unassembled WGS sequence"/>
</dbReference>
<dbReference type="Pfam" id="PF13843">
    <property type="entry name" value="DDE_Tnp_1_7"/>
    <property type="match status" value="1"/>
</dbReference>
<accession>A0A1D1VP52</accession>
<dbReference type="InterPro" id="IPR029526">
    <property type="entry name" value="PGBD"/>
</dbReference>
<protein>
    <recommendedName>
        <fullName evidence="1">PiggyBac transposable element-derived protein domain-containing protein</fullName>
    </recommendedName>
</protein>
<dbReference type="STRING" id="947166.A0A1D1VP52"/>
<dbReference type="AlphaFoldDB" id="A0A1D1VP52"/>
<dbReference type="OrthoDB" id="10030973at2759"/>
<dbReference type="EMBL" id="BDGG01000007">
    <property type="protein sequence ID" value="GAV01508.1"/>
    <property type="molecule type" value="Genomic_DNA"/>
</dbReference>
<evidence type="ECO:0000313" key="2">
    <source>
        <dbReference type="EMBL" id="GAV01508.1"/>
    </source>
</evidence>
<sequence length="103" mass="11513">MAHVKELFDLWSQQYLGDSSGRNGTTDNFFTSLSLDEALLKKKIFLIGTMRKNKSEIPSAFLPSKNREVLSSLFGQASDFTLVSYVPKESKAVILLSSIHRDA</sequence>
<proteinExistence type="predicted"/>
<name>A0A1D1VP52_RAMVA</name>
<organism evidence="2 3">
    <name type="scientific">Ramazzottius varieornatus</name>
    <name type="common">Water bear</name>
    <name type="synonym">Tardigrade</name>
    <dbReference type="NCBI Taxonomy" id="947166"/>
    <lineage>
        <taxon>Eukaryota</taxon>
        <taxon>Metazoa</taxon>
        <taxon>Ecdysozoa</taxon>
        <taxon>Tardigrada</taxon>
        <taxon>Eutardigrada</taxon>
        <taxon>Parachela</taxon>
        <taxon>Hypsibioidea</taxon>
        <taxon>Ramazzottiidae</taxon>
        <taxon>Ramazzottius</taxon>
    </lineage>
</organism>